<dbReference type="Proteomes" id="UP000678393">
    <property type="component" value="Unassembled WGS sequence"/>
</dbReference>
<keyword evidence="3" id="KW-1185">Reference proteome</keyword>
<dbReference type="SUPFAM" id="SSF52402">
    <property type="entry name" value="Adenine nucleotide alpha hydrolases-like"/>
    <property type="match status" value="1"/>
</dbReference>
<reference evidence="2" key="1">
    <citation type="submission" date="2021-04" db="EMBL/GenBank/DDBJ databases">
        <authorList>
            <consortium name="Molecular Ecology Group"/>
        </authorList>
    </citation>
    <scope>NUCLEOTIDE SEQUENCE</scope>
</reference>
<sequence length="127" mass="14244">MGRVDVIAVDGSPQAHYAFNWYLDNLYREGDTVVIVHVAEYNIHIGLLLTDEYMHILRNKHIPAHLLVLQGDKPGEEIRKAAVKENASLIILGTRGLGKMKRTLIGSVSEYVLHHSTCPVTVVRHPE</sequence>
<accession>A0A8S4A0R3</accession>
<name>A0A8S4A0R3_9EUPU</name>
<dbReference type="CDD" id="cd23659">
    <property type="entry name" value="USP_At3g01520-like"/>
    <property type="match status" value="1"/>
</dbReference>
<comment type="caution">
    <text evidence="2">The sequence shown here is derived from an EMBL/GenBank/DDBJ whole genome shotgun (WGS) entry which is preliminary data.</text>
</comment>
<dbReference type="EMBL" id="CAJHNH020008290">
    <property type="protein sequence ID" value="CAG5135437.1"/>
    <property type="molecule type" value="Genomic_DNA"/>
</dbReference>
<evidence type="ECO:0000313" key="3">
    <source>
        <dbReference type="Proteomes" id="UP000678393"/>
    </source>
</evidence>
<organism evidence="2 3">
    <name type="scientific">Candidula unifasciata</name>
    <dbReference type="NCBI Taxonomy" id="100452"/>
    <lineage>
        <taxon>Eukaryota</taxon>
        <taxon>Metazoa</taxon>
        <taxon>Spiralia</taxon>
        <taxon>Lophotrochozoa</taxon>
        <taxon>Mollusca</taxon>
        <taxon>Gastropoda</taxon>
        <taxon>Heterobranchia</taxon>
        <taxon>Euthyneura</taxon>
        <taxon>Panpulmonata</taxon>
        <taxon>Eupulmonata</taxon>
        <taxon>Stylommatophora</taxon>
        <taxon>Helicina</taxon>
        <taxon>Helicoidea</taxon>
        <taxon>Geomitridae</taxon>
        <taxon>Candidula</taxon>
    </lineage>
</organism>
<dbReference type="OrthoDB" id="843225at2759"/>
<dbReference type="InterPro" id="IPR014729">
    <property type="entry name" value="Rossmann-like_a/b/a_fold"/>
</dbReference>
<protein>
    <recommendedName>
        <fullName evidence="1">UspA domain-containing protein</fullName>
    </recommendedName>
</protein>
<dbReference type="PANTHER" id="PTHR31964:SF113">
    <property type="entry name" value="USPA DOMAIN-CONTAINING PROTEIN"/>
    <property type="match status" value="1"/>
</dbReference>
<dbReference type="Pfam" id="PF00582">
    <property type="entry name" value="Usp"/>
    <property type="match status" value="1"/>
</dbReference>
<dbReference type="Gene3D" id="3.40.50.620">
    <property type="entry name" value="HUPs"/>
    <property type="match status" value="1"/>
</dbReference>
<dbReference type="AlphaFoldDB" id="A0A8S4A0R3"/>
<feature type="domain" description="UspA" evidence="1">
    <location>
        <begin position="6"/>
        <end position="124"/>
    </location>
</feature>
<gene>
    <name evidence="2" type="ORF">CUNI_LOCUS20995</name>
</gene>
<dbReference type="PRINTS" id="PR01438">
    <property type="entry name" value="UNVRSLSTRESS"/>
</dbReference>
<dbReference type="InterPro" id="IPR006015">
    <property type="entry name" value="Universal_stress_UspA"/>
</dbReference>
<evidence type="ECO:0000313" key="2">
    <source>
        <dbReference type="EMBL" id="CAG5135437.1"/>
    </source>
</evidence>
<dbReference type="PANTHER" id="PTHR31964">
    <property type="entry name" value="ADENINE NUCLEOTIDE ALPHA HYDROLASES-LIKE SUPERFAMILY PROTEIN"/>
    <property type="match status" value="1"/>
</dbReference>
<dbReference type="InterPro" id="IPR006016">
    <property type="entry name" value="UspA"/>
</dbReference>
<proteinExistence type="predicted"/>
<evidence type="ECO:0000259" key="1">
    <source>
        <dbReference type="Pfam" id="PF00582"/>
    </source>
</evidence>